<evidence type="ECO:0000259" key="1">
    <source>
        <dbReference type="Pfam" id="PF13456"/>
    </source>
</evidence>
<organism evidence="2 3">
    <name type="scientific">Quercus suber</name>
    <name type="common">Cork oak</name>
    <dbReference type="NCBI Taxonomy" id="58331"/>
    <lineage>
        <taxon>Eukaryota</taxon>
        <taxon>Viridiplantae</taxon>
        <taxon>Streptophyta</taxon>
        <taxon>Embryophyta</taxon>
        <taxon>Tracheophyta</taxon>
        <taxon>Spermatophyta</taxon>
        <taxon>Magnoliopsida</taxon>
        <taxon>eudicotyledons</taxon>
        <taxon>Gunneridae</taxon>
        <taxon>Pentapetalae</taxon>
        <taxon>rosids</taxon>
        <taxon>fabids</taxon>
        <taxon>Fagales</taxon>
        <taxon>Fagaceae</taxon>
        <taxon>Quercus</taxon>
    </lineage>
</organism>
<feature type="domain" description="RNase H type-1" evidence="1">
    <location>
        <begin position="3"/>
        <end position="66"/>
    </location>
</feature>
<name>A0AAW0KGU0_QUESU</name>
<dbReference type="InterPro" id="IPR044730">
    <property type="entry name" value="RNase_H-like_dom_plant"/>
</dbReference>
<keyword evidence="3" id="KW-1185">Reference proteome</keyword>
<protein>
    <recommendedName>
        <fullName evidence="1">RNase H type-1 domain-containing protein</fullName>
    </recommendedName>
</protein>
<dbReference type="Proteomes" id="UP000237347">
    <property type="component" value="Unassembled WGS sequence"/>
</dbReference>
<dbReference type="PANTHER" id="PTHR47074">
    <property type="entry name" value="BNAC02G40300D PROTEIN"/>
    <property type="match status" value="1"/>
</dbReference>
<dbReference type="EMBL" id="PKMF04000316">
    <property type="protein sequence ID" value="KAK7837975.1"/>
    <property type="molecule type" value="Genomic_DNA"/>
</dbReference>
<dbReference type="Pfam" id="PF13456">
    <property type="entry name" value="RVT_3"/>
    <property type="match status" value="1"/>
</dbReference>
<reference evidence="2 3" key="1">
    <citation type="journal article" date="2018" name="Sci. Data">
        <title>The draft genome sequence of cork oak.</title>
        <authorList>
            <person name="Ramos A.M."/>
            <person name="Usie A."/>
            <person name="Barbosa P."/>
            <person name="Barros P.M."/>
            <person name="Capote T."/>
            <person name="Chaves I."/>
            <person name="Simoes F."/>
            <person name="Abreu I."/>
            <person name="Carrasquinho I."/>
            <person name="Faro C."/>
            <person name="Guimaraes J.B."/>
            <person name="Mendonca D."/>
            <person name="Nobrega F."/>
            <person name="Rodrigues L."/>
            <person name="Saibo N.J.M."/>
            <person name="Varela M.C."/>
            <person name="Egas C."/>
            <person name="Matos J."/>
            <person name="Miguel C.M."/>
            <person name="Oliveira M.M."/>
            <person name="Ricardo C.P."/>
            <person name="Goncalves S."/>
        </authorList>
    </citation>
    <scope>NUCLEOTIDE SEQUENCE [LARGE SCALE GENOMIC DNA]</scope>
    <source>
        <strain evidence="3">cv. HL8</strain>
    </source>
</reference>
<accession>A0AAW0KGU0</accession>
<dbReference type="PANTHER" id="PTHR47074:SF48">
    <property type="entry name" value="POLYNUCLEOTIDYL TRANSFERASE, RIBONUCLEASE H-LIKE SUPERFAMILY PROTEIN"/>
    <property type="match status" value="1"/>
</dbReference>
<comment type="caution">
    <text evidence="2">The sequence shown here is derived from an EMBL/GenBank/DDBJ whole genome shotgun (WGS) entry which is preliminary data.</text>
</comment>
<proteinExistence type="predicted"/>
<dbReference type="InterPro" id="IPR002156">
    <property type="entry name" value="RNaseH_domain"/>
</dbReference>
<gene>
    <name evidence="2" type="ORF">CFP56_020545</name>
</gene>
<dbReference type="CDD" id="cd06222">
    <property type="entry name" value="RNase_H_like"/>
    <property type="match status" value="1"/>
</dbReference>
<dbReference type="AlphaFoldDB" id="A0AAW0KGU0"/>
<sequence>MSFTRVLVEGDCKRVVQALQTPGRCLTLYGHVIADARRLGATLQTCTFHHTLREGNLLAHSLARRAVLTADTVVWVEELPSDLDDVFQNDLSFI</sequence>
<dbReference type="GO" id="GO:0003676">
    <property type="term" value="F:nucleic acid binding"/>
    <property type="evidence" value="ECO:0007669"/>
    <property type="project" value="InterPro"/>
</dbReference>
<dbReference type="InterPro" id="IPR052929">
    <property type="entry name" value="RNase_H-like_EbsB-rel"/>
</dbReference>
<evidence type="ECO:0000313" key="2">
    <source>
        <dbReference type="EMBL" id="KAK7837975.1"/>
    </source>
</evidence>
<dbReference type="GO" id="GO:0004523">
    <property type="term" value="F:RNA-DNA hybrid ribonuclease activity"/>
    <property type="evidence" value="ECO:0007669"/>
    <property type="project" value="InterPro"/>
</dbReference>
<evidence type="ECO:0000313" key="3">
    <source>
        <dbReference type="Proteomes" id="UP000237347"/>
    </source>
</evidence>